<evidence type="ECO:0000313" key="1">
    <source>
        <dbReference type="EMBL" id="GFC57144.1"/>
    </source>
</evidence>
<protein>
    <submittedName>
        <fullName evidence="1">Uncharacterized membrane protein At3g27390 isoform X1</fullName>
    </submittedName>
</protein>
<comment type="caution">
    <text evidence="1">The sequence shown here is derived from an EMBL/GenBank/DDBJ whole genome shotgun (WGS) entry which is preliminary data.</text>
</comment>
<gene>
    <name evidence="1" type="ORF">Tci_829114</name>
</gene>
<name>A0A699QAV1_TANCI</name>
<dbReference type="AlphaFoldDB" id="A0A699QAV1"/>
<proteinExistence type="predicted"/>
<dbReference type="EMBL" id="BKCJ010972402">
    <property type="protein sequence ID" value="GFC57144.1"/>
    <property type="molecule type" value="Genomic_DNA"/>
</dbReference>
<sequence length="72" mass="8358">MKISDGLDRMASIGNDFKNVTENISGSRIGVFYDLLQMWDWLFKSCQVNERILFRDGLIDVKDIEECILKGR</sequence>
<organism evidence="1">
    <name type="scientific">Tanacetum cinerariifolium</name>
    <name type="common">Dalmatian daisy</name>
    <name type="synonym">Chrysanthemum cinerariifolium</name>
    <dbReference type="NCBI Taxonomy" id="118510"/>
    <lineage>
        <taxon>Eukaryota</taxon>
        <taxon>Viridiplantae</taxon>
        <taxon>Streptophyta</taxon>
        <taxon>Embryophyta</taxon>
        <taxon>Tracheophyta</taxon>
        <taxon>Spermatophyta</taxon>
        <taxon>Magnoliopsida</taxon>
        <taxon>eudicotyledons</taxon>
        <taxon>Gunneridae</taxon>
        <taxon>Pentapetalae</taxon>
        <taxon>asterids</taxon>
        <taxon>campanulids</taxon>
        <taxon>Asterales</taxon>
        <taxon>Asteraceae</taxon>
        <taxon>Asteroideae</taxon>
        <taxon>Anthemideae</taxon>
        <taxon>Anthemidinae</taxon>
        <taxon>Tanacetum</taxon>
    </lineage>
</organism>
<reference evidence="1" key="1">
    <citation type="journal article" date="2019" name="Sci. Rep.">
        <title>Draft genome of Tanacetum cinerariifolium, the natural source of mosquito coil.</title>
        <authorList>
            <person name="Yamashiro T."/>
            <person name="Shiraishi A."/>
            <person name="Satake H."/>
            <person name="Nakayama K."/>
        </authorList>
    </citation>
    <scope>NUCLEOTIDE SEQUENCE</scope>
</reference>
<feature type="non-terminal residue" evidence="1">
    <location>
        <position position="72"/>
    </location>
</feature>
<accession>A0A699QAV1</accession>